<dbReference type="Proteomes" id="UP001304300">
    <property type="component" value="Chromosome"/>
</dbReference>
<organism evidence="1 2">
    <name type="scientific">Rubellicoccus peritrichatus</name>
    <dbReference type="NCBI Taxonomy" id="3080537"/>
    <lineage>
        <taxon>Bacteria</taxon>
        <taxon>Pseudomonadati</taxon>
        <taxon>Verrucomicrobiota</taxon>
        <taxon>Opitutia</taxon>
        <taxon>Puniceicoccales</taxon>
        <taxon>Cerasicoccaceae</taxon>
        <taxon>Rubellicoccus</taxon>
    </lineage>
</organism>
<dbReference type="KEGG" id="puo:RZN69_05340"/>
<gene>
    <name evidence="1" type="ORF">RZN69_05340</name>
</gene>
<name>A0AAQ3LEJ9_9BACT</name>
<keyword evidence="1" id="KW-0449">Lipoprotein</keyword>
<sequence>MHLTNNIIPLVSLATVCLLGSGCAFIDNKVDLQYHALSNSPLRDIPPQRVEINVIDQRPESERNSVGSVKNGFGSKTANVISTEPVAQEIHAAIASEFLAAGHDVVRSENNPEVLITVNLRRIDVDTVTNFFDVEVIAEIGTDVTVYNPIKTNSLASFPVSGSSVKSSQLVTESTRELALNAALAEYIRSLIFNEELLTSLRKQNSESEKLIN</sequence>
<dbReference type="RefSeq" id="WP_317835027.1">
    <property type="nucleotide sequence ID" value="NZ_CP136920.1"/>
</dbReference>
<evidence type="ECO:0000313" key="2">
    <source>
        <dbReference type="Proteomes" id="UP001304300"/>
    </source>
</evidence>
<accession>A0AAQ3LEJ9</accession>
<proteinExistence type="predicted"/>
<dbReference type="InterPro" id="IPR005619">
    <property type="entry name" value="Uncharacterised_YajG"/>
</dbReference>
<evidence type="ECO:0000313" key="1">
    <source>
        <dbReference type="EMBL" id="WOO42505.1"/>
    </source>
</evidence>
<dbReference type="AlphaFoldDB" id="A0AAQ3LEJ9"/>
<reference evidence="1 2" key="1">
    <citation type="submission" date="2023-10" db="EMBL/GenBank/DDBJ databases">
        <title>Rubellicoccus peritrichatus gen. nov., sp. nov., isolated from an algae of coral reef tank.</title>
        <authorList>
            <person name="Luo J."/>
        </authorList>
    </citation>
    <scope>NUCLEOTIDE SEQUENCE [LARGE SCALE GENOMIC DNA]</scope>
    <source>
        <strain evidence="1 2">CR14</strain>
    </source>
</reference>
<dbReference type="Pfam" id="PF03923">
    <property type="entry name" value="Lipoprotein_16"/>
    <property type="match status" value="1"/>
</dbReference>
<dbReference type="EMBL" id="CP136920">
    <property type="protein sequence ID" value="WOO42505.1"/>
    <property type="molecule type" value="Genomic_DNA"/>
</dbReference>
<protein>
    <submittedName>
        <fullName evidence="1">YajG family lipoprotein</fullName>
    </submittedName>
</protein>
<keyword evidence="2" id="KW-1185">Reference proteome</keyword>